<accession>A0A369TLY9</accession>
<evidence type="ECO:0000313" key="3">
    <source>
        <dbReference type="Proteomes" id="UP000253977"/>
    </source>
</evidence>
<dbReference type="OrthoDB" id="7778937at2"/>
<protein>
    <recommendedName>
        <fullName evidence="4">Penicillin-binding protein activator</fullName>
    </recommendedName>
</protein>
<dbReference type="EMBL" id="QPMK01000006">
    <property type="protein sequence ID" value="RDD66288.1"/>
    <property type="molecule type" value="Genomic_DNA"/>
</dbReference>
<dbReference type="CDD" id="cd06339">
    <property type="entry name" value="PBP1_YraM_LppC_lipoprotein-like"/>
    <property type="match status" value="1"/>
</dbReference>
<sequence length="368" mass="36803">MTKTHHKPKPDRPNAARRRLLGGLAAGAAVSVLPGCGAVETLRNSGGGTPGPGQAALLLPLSGASANLGALLDQAARLGGGPGIGIDIFDAGSTPETAVTAARTAVDSGARMLVGPVFGAQAQAVSRAVGSRVPVVTLSNDASLASRSLFVFGVTPAHSAQAVLALAAQRNLRDMAIVVPPGDFGAQSVAAVQAIAPTLGIRLRAPLVRSAAGGLTDALAAGGGMPDAVYLPAADATLRPFAGALAGQGIQLIGSAQWAALDLEDERAFRDAWFAAPDPLRFAPFRDAFAEAAGQAGGIIAGLAYDGTDLLRVLAQRGAQTRAGLLSEEGFSGVLGPYRFLPSGQCQRGLAVLKVGAGDFSLIGATSV</sequence>
<dbReference type="InterPro" id="IPR006311">
    <property type="entry name" value="TAT_signal"/>
</dbReference>
<comment type="caution">
    <text evidence="2">The sequence shown here is derived from an EMBL/GenBank/DDBJ whole genome shotgun (WGS) entry which is preliminary data.</text>
</comment>
<keyword evidence="1" id="KW-0813">Transport</keyword>
<evidence type="ECO:0000313" key="2">
    <source>
        <dbReference type="EMBL" id="RDD66288.1"/>
    </source>
</evidence>
<dbReference type="InterPro" id="IPR028082">
    <property type="entry name" value="Peripla_BP_I"/>
</dbReference>
<dbReference type="SUPFAM" id="SSF53822">
    <property type="entry name" value="Periplasmic binding protein-like I"/>
    <property type="match status" value="1"/>
</dbReference>
<organism evidence="2 3">
    <name type="scientific">Thalassococcus profundi</name>
    <dbReference type="NCBI Taxonomy" id="2282382"/>
    <lineage>
        <taxon>Bacteria</taxon>
        <taxon>Pseudomonadati</taxon>
        <taxon>Pseudomonadota</taxon>
        <taxon>Alphaproteobacteria</taxon>
        <taxon>Rhodobacterales</taxon>
        <taxon>Roseobacteraceae</taxon>
        <taxon>Thalassococcus</taxon>
    </lineage>
</organism>
<name>A0A369TLY9_9RHOB</name>
<dbReference type="Proteomes" id="UP000253977">
    <property type="component" value="Unassembled WGS sequence"/>
</dbReference>
<dbReference type="PANTHER" id="PTHR30483">
    <property type="entry name" value="LEUCINE-SPECIFIC-BINDING PROTEIN"/>
    <property type="match status" value="1"/>
</dbReference>
<keyword evidence="1" id="KW-0029">Amino-acid transport</keyword>
<dbReference type="PROSITE" id="PS51318">
    <property type="entry name" value="TAT"/>
    <property type="match status" value="1"/>
</dbReference>
<dbReference type="RefSeq" id="WP_114510860.1">
    <property type="nucleotide sequence ID" value="NZ_QPMK01000006.1"/>
</dbReference>
<dbReference type="AlphaFoldDB" id="A0A369TLY9"/>
<evidence type="ECO:0000256" key="1">
    <source>
        <dbReference type="ARBA" id="ARBA00022970"/>
    </source>
</evidence>
<proteinExistence type="predicted"/>
<dbReference type="Gene3D" id="3.40.50.2300">
    <property type="match status" value="2"/>
</dbReference>
<evidence type="ECO:0008006" key="4">
    <source>
        <dbReference type="Google" id="ProtNLM"/>
    </source>
</evidence>
<dbReference type="GO" id="GO:0006865">
    <property type="term" value="P:amino acid transport"/>
    <property type="evidence" value="ECO:0007669"/>
    <property type="project" value="UniProtKB-KW"/>
</dbReference>
<gene>
    <name evidence="2" type="ORF">DU478_10210</name>
</gene>
<reference evidence="2 3" key="1">
    <citation type="submission" date="2018-07" db="EMBL/GenBank/DDBJ databases">
        <title>Thalassococcus profundi sp. nov., a marine bacterium isolated from deep seawater of Okinawa Trough.</title>
        <authorList>
            <person name="Yu M."/>
        </authorList>
    </citation>
    <scope>NUCLEOTIDE SEQUENCE [LARGE SCALE GENOMIC DNA]</scope>
    <source>
        <strain evidence="2 3">WRAS1</strain>
    </source>
</reference>
<dbReference type="PANTHER" id="PTHR30483:SF6">
    <property type="entry name" value="PERIPLASMIC BINDING PROTEIN OF ABC TRANSPORTER FOR NATURAL AMINO ACIDS"/>
    <property type="match status" value="1"/>
</dbReference>
<keyword evidence="3" id="KW-1185">Reference proteome</keyword>
<dbReference type="InterPro" id="IPR051010">
    <property type="entry name" value="BCAA_transport"/>
</dbReference>